<evidence type="ECO:0000259" key="10">
    <source>
        <dbReference type="PROSITE" id="PS50268"/>
    </source>
</evidence>
<dbReference type="InterPro" id="IPR050541">
    <property type="entry name" value="LRR_TM_domain-containing"/>
</dbReference>
<keyword evidence="3" id="KW-0732">Signal</keyword>
<feature type="region of interest" description="Disordered" evidence="9">
    <location>
        <begin position="282"/>
        <end position="339"/>
    </location>
</feature>
<dbReference type="PANTHER" id="PTHR24369">
    <property type="entry name" value="ANTIGEN BSP, PUTATIVE-RELATED"/>
    <property type="match status" value="1"/>
</dbReference>
<evidence type="ECO:0000256" key="5">
    <source>
        <dbReference type="ARBA" id="ARBA00022837"/>
    </source>
</evidence>
<evidence type="ECO:0000256" key="7">
    <source>
        <dbReference type="PROSITE-ProRule" id="PRU00043"/>
    </source>
</evidence>
<keyword evidence="4" id="KW-0677">Repeat</keyword>
<dbReference type="SUPFAM" id="SSF49313">
    <property type="entry name" value="Cadherin-like"/>
    <property type="match status" value="2"/>
</dbReference>
<dbReference type="PROSITE" id="PS51450">
    <property type="entry name" value="LRR"/>
    <property type="match status" value="6"/>
</dbReference>
<evidence type="ECO:0000256" key="8">
    <source>
        <dbReference type="SAM" id="Coils"/>
    </source>
</evidence>
<gene>
    <name evidence="12" type="primary">LOC100373965</name>
</gene>
<dbReference type="InterPro" id="IPR020894">
    <property type="entry name" value="Cadherin_CS"/>
</dbReference>
<dbReference type="InterPro" id="IPR001611">
    <property type="entry name" value="Leu-rich_rpt"/>
</dbReference>
<protein>
    <submittedName>
        <fullName evidence="12">Uncharacterized protein LOC100373965</fullName>
    </submittedName>
</protein>
<keyword evidence="6" id="KW-0472">Membrane</keyword>
<dbReference type="Proteomes" id="UP000694865">
    <property type="component" value="Unplaced"/>
</dbReference>
<keyword evidence="2" id="KW-0433">Leucine-rich repeat</keyword>
<evidence type="ECO:0000256" key="3">
    <source>
        <dbReference type="ARBA" id="ARBA00022729"/>
    </source>
</evidence>
<dbReference type="PANTHER" id="PTHR24369:SF210">
    <property type="entry name" value="CHAOPTIN-RELATED"/>
    <property type="match status" value="1"/>
</dbReference>
<dbReference type="SUPFAM" id="SSF52058">
    <property type="entry name" value="L domain-like"/>
    <property type="match status" value="4"/>
</dbReference>
<dbReference type="InterPro" id="IPR003591">
    <property type="entry name" value="Leu-rich_rpt_typical-subtyp"/>
</dbReference>
<feature type="compositionally biased region" description="Basic and acidic residues" evidence="9">
    <location>
        <begin position="302"/>
        <end position="315"/>
    </location>
</feature>
<evidence type="ECO:0000256" key="1">
    <source>
        <dbReference type="ARBA" id="ARBA00004370"/>
    </source>
</evidence>
<dbReference type="SMART" id="SM00369">
    <property type="entry name" value="LRR_TYP"/>
    <property type="match status" value="18"/>
</dbReference>
<keyword evidence="8" id="KW-0175">Coiled coil</keyword>
<dbReference type="Pfam" id="PF13306">
    <property type="entry name" value="LRR_5"/>
    <property type="match status" value="1"/>
</dbReference>
<evidence type="ECO:0000256" key="9">
    <source>
        <dbReference type="SAM" id="MobiDB-lite"/>
    </source>
</evidence>
<dbReference type="SMART" id="SM00365">
    <property type="entry name" value="LRR_SD22"/>
    <property type="match status" value="7"/>
</dbReference>
<evidence type="ECO:0000313" key="11">
    <source>
        <dbReference type="Proteomes" id="UP000694865"/>
    </source>
</evidence>
<dbReference type="RefSeq" id="XP_006816832.1">
    <property type="nucleotide sequence ID" value="XM_006816769.1"/>
</dbReference>
<feature type="region of interest" description="Disordered" evidence="9">
    <location>
        <begin position="646"/>
        <end position="686"/>
    </location>
</feature>
<proteinExistence type="predicted"/>
<dbReference type="InterPro" id="IPR015919">
    <property type="entry name" value="Cadherin-like_sf"/>
</dbReference>
<dbReference type="Pfam" id="PF13855">
    <property type="entry name" value="LRR_8"/>
    <property type="match status" value="4"/>
</dbReference>
<comment type="subcellular location">
    <subcellularLocation>
        <location evidence="1">Membrane</location>
    </subcellularLocation>
</comment>
<name>A0ABM0M9Z1_SACKO</name>
<feature type="region of interest" description="Disordered" evidence="9">
    <location>
        <begin position="513"/>
        <end position="623"/>
    </location>
</feature>
<dbReference type="PROSITE" id="PS50268">
    <property type="entry name" value="CADHERIN_2"/>
    <property type="match status" value="1"/>
</dbReference>
<dbReference type="InterPro" id="IPR032675">
    <property type="entry name" value="LRR_dom_sf"/>
</dbReference>
<keyword evidence="5 7" id="KW-0106">Calcium</keyword>
<dbReference type="PROSITE" id="PS00232">
    <property type="entry name" value="CADHERIN_1"/>
    <property type="match status" value="1"/>
</dbReference>
<reference evidence="12" key="1">
    <citation type="submission" date="2025-08" db="UniProtKB">
        <authorList>
            <consortium name="RefSeq"/>
        </authorList>
    </citation>
    <scope>IDENTIFICATION</scope>
    <source>
        <tissue evidence="12">Testes</tissue>
    </source>
</reference>
<dbReference type="Gene3D" id="2.60.40.60">
    <property type="entry name" value="Cadherins"/>
    <property type="match status" value="1"/>
</dbReference>
<dbReference type="GeneID" id="100373965"/>
<feature type="compositionally biased region" description="Polar residues" evidence="9">
    <location>
        <begin position="329"/>
        <end position="339"/>
    </location>
</feature>
<feature type="compositionally biased region" description="Basic and acidic residues" evidence="9">
    <location>
        <begin position="562"/>
        <end position="580"/>
    </location>
</feature>
<feature type="domain" description="Cadherin" evidence="10">
    <location>
        <begin position="1802"/>
        <end position="1919"/>
    </location>
</feature>
<dbReference type="CDD" id="cd11304">
    <property type="entry name" value="Cadherin_repeat"/>
    <property type="match status" value="1"/>
</dbReference>
<evidence type="ECO:0000256" key="4">
    <source>
        <dbReference type="ARBA" id="ARBA00022737"/>
    </source>
</evidence>
<dbReference type="InterPro" id="IPR002126">
    <property type="entry name" value="Cadherin-like_dom"/>
</dbReference>
<accession>A0ABM0M9Z1</accession>
<organism evidence="11 12">
    <name type="scientific">Saccoglossus kowalevskii</name>
    <name type="common">Acorn worm</name>
    <dbReference type="NCBI Taxonomy" id="10224"/>
    <lineage>
        <taxon>Eukaryota</taxon>
        <taxon>Metazoa</taxon>
        <taxon>Hemichordata</taxon>
        <taxon>Enteropneusta</taxon>
        <taxon>Harrimaniidae</taxon>
        <taxon>Saccoglossus</taxon>
    </lineage>
</organism>
<dbReference type="Pfam" id="PF00560">
    <property type="entry name" value="LRR_1"/>
    <property type="match status" value="1"/>
</dbReference>
<dbReference type="Gene3D" id="3.80.10.10">
    <property type="entry name" value="Ribonuclease Inhibitor"/>
    <property type="match status" value="6"/>
</dbReference>
<feature type="coiled-coil region" evidence="8">
    <location>
        <begin position="158"/>
        <end position="207"/>
    </location>
</feature>
<keyword evidence="11" id="KW-1185">Reference proteome</keyword>
<dbReference type="SMART" id="SM00112">
    <property type="entry name" value="CA"/>
    <property type="match status" value="1"/>
</dbReference>
<evidence type="ECO:0000256" key="2">
    <source>
        <dbReference type="ARBA" id="ARBA00022614"/>
    </source>
</evidence>
<sequence>MASKRNFVRPARSFSPILSSLLKEARVTHPDEMRGASRQKQNALMHKQISTFEKLVQHGMSKFSKDKLHRMLTDLVPIDTKVTSFGELKQLVENVGKTGSYSDGVTVAKYFTAFLNDIEYLRKMKAHFDERIYSVLYEFYYDPVVEDVISVKRDMGTNAKHSRRKAEILRRLNQAQNLPGVPSFNELAEESENLSLAMAELKDLDQQWQMLLDDDEVDGNLFDDESSQELLSFANYNHFEHVFRFVPDVLLKSYNAIELAKRWLVSAEKINNMLYKEKRVNDNGTADDNAKLDDEGQISVDKYVDLEDPRNHDNMDSGNEAGDEEDDNNSVAISNDSENISDMIHELEERLRDLIRSINRHEDDLQVHQDDLERLINREARVGQLAGHLEKTVTNKESILVRIQQANEQKDELMDKIRRVKRDSVQYRDLYGKLAKLDENLTELEYSSHYHNYEHNILVGDLNVELEVQPSMIRFVGDVQDKINQLQTWLLEKKSEKRRVEKELVLLRNSTDDVGRSPIETDPSRPTSSELEMLRPKTSDTVIISRADPKTRTRPTAGGNSDPDKLKLDAKDAGNGELRPKPKIHHRKTESGGGNQKDSPKLSNNNDTKRKNENVGDNTIDKTSAAAPKYSTFLTDNTSEISDTIEFTKARVHPRNQKPEDIGKSQRTKVSPPANTSQPRRGSRIPAKLMDSYTFDLKPVFTAFANNEQRVWLIVDQCNIMDVRMVLHSQKAPYQMTTIKYDAFDGISNDLTTLVHLVIHDIEKFCPYNSDQESIRTLKPSNNETTMIMPRSVLVFAQSNTILILCLSPRFISDNKLPYFPHALFEGESYISLRYLHADHNDISNMTTYSDDQYTATTLVYYNTKKYNVELFGTARYLQELYLHYNLLPFLRTGTFTDLATLQVLNLAGNGITFTEINTFPDLHYLGNTLYNCSDDCDSTLRTLDLSYNQISYFPDLSFDYSTSLTNLYLQNNKLTFLVAETFTGLIELQILNLDSNDIISIENNTFPDSIRTISLNYNYFRFLHENPFYNLTQLTSLDLSGNVIDYIPDTAFDHCTSLTNLYIDGNQLGRILNTSFEDCPLTGTLDLSSNEIAYIEPGSFDHITSMYRLDLSNNHLTSLPRGGDFVNININRLILSNNRITSLLGETFQNMTGGYILYLTGNPLNTLSPYSFNDVGASYLYLYENQIEKIESEAFSGTVGYLYLYRNKIEIIESEAFTGIFRIYLYSNLIRTINSPMFGSGSTAYILDLHDNKISKLTADVFTGVNIVYSLYLDNNLLAELQDGVFDGLNSLETLLISHNAIEYLPTLPVLTKLRRLDMSYNSIEAIGPAAFQKLNADLFKDVNFANNPLGCDCITYYSLKYMNESIKGGECAMPAAASGVTWVYSDKEEDNYFGNVNKKVFLCAAASVNTSAPHLYELLVVWNEPTEEYPGGPTSRSDTWEYIVMCVNAAVSTLSVTTTDLSHLFTASDGVQAGVDYTCTVQMRLGTDISASGQPSYILTLETLPTTNLTEIRPVDYILPITYYDFSLYHQDFTYGDDTVKIDAPKFVFSPYGSWLTISDAPKNDTFSEWFRDTDSNFKYEHVLLFPWNDTSGIADNMHIFFSDAYWPMDTLGYRSEGVQYDCNSQLRNLGFTNAIRAGFRFQGTERIVVGGADELWLFINQVYMIQVHSDSTQSAEIACKQIDLSSVADSGGAYIVPRRGTVVDGKCNVTETLPDEQVFINLEIDNVYRFDIFLTERFGCNSSFYLETEGTEFVEYDVEPPLDYLVKPDEDFHVGGTIETVVITDAFSVGDYNVTILQGNEARHFTIIEDTPANRVDVLRTTTVSAPVTDTVNGTTFLLCMEPSVINEEANVPGTQEFRITTNTILIRLDSELDYEAAYQYILIIRVIDNNAYLTENGKIVVKIVVQDVNDNCPELNDSSIISLYPQPVLISDSLILVNASDIDSSLNGEVSYHVSEYSVRSLDGNKIKRITKTNLAVLTSPTFQHLNVSNNVINYISINALSQLRNLAILVLHSQKAPYQMTTIKYDAFDGISNDLTTLYLHYNLLPFSKDWDIHRFGNTAGAEFSCYLGNTLYNCSDDCDSTLRTLDLSYNLISYFPDLSFDYSTSLTNL</sequence>
<dbReference type="InterPro" id="IPR026906">
    <property type="entry name" value="LRR_5"/>
</dbReference>
<evidence type="ECO:0000313" key="12">
    <source>
        <dbReference type="RefSeq" id="XP_006816832.1"/>
    </source>
</evidence>
<evidence type="ECO:0000256" key="6">
    <source>
        <dbReference type="ARBA" id="ARBA00023136"/>
    </source>
</evidence>
<dbReference type="SMART" id="SM00364">
    <property type="entry name" value="LRR_BAC"/>
    <property type="match status" value="4"/>
</dbReference>